<protein>
    <recommendedName>
        <fullName evidence="4">Membrane protein 6-pyruvoyl-tetrahydropterin synthase-related domain-containing protein</fullName>
    </recommendedName>
</protein>
<evidence type="ECO:0000256" key="1">
    <source>
        <dbReference type="SAM" id="Phobius"/>
    </source>
</evidence>
<comment type="caution">
    <text evidence="2">The sequence shown here is derived from an EMBL/GenBank/DDBJ whole genome shotgun (WGS) entry which is preliminary data.</text>
</comment>
<evidence type="ECO:0000313" key="3">
    <source>
        <dbReference type="Proteomes" id="UP000034324"/>
    </source>
</evidence>
<dbReference type="EMBL" id="LBVC01000032">
    <property type="protein sequence ID" value="KKQ77909.1"/>
    <property type="molecule type" value="Genomic_DNA"/>
</dbReference>
<feature type="transmembrane region" description="Helical" evidence="1">
    <location>
        <begin position="263"/>
        <end position="280"/>
    </location>
</feature>
<feature type="transmembrane region" description="Helical" evidence="1">
    <location>
        <begin position="167"/>
        <end position="194"/>
    </location>
</feature>
<reference evidence="2 3" key="1">
    <citation type="journal article" date="2015" name="Nature">
        <title>rRNA introns, odd ribosomes, and small enigmatic genomes across a large radiation of phyla.</title>
        <authorList>
            <person name="Brown C.T."/>
            <person name="Hug L.A."/>
            <person name="Thomas B.C."/>
            <person name="Sharon I."/>
            <person name="Castelle C.J."/>
            <person name="Singh A."/>
            <person name="Wilkins M.J."/>
            <person name="Williams K.H."/>
            <person name="Banfield J.F."/>
        </authorList>
    </citation>
    <scope>NUCLEOTIDE SEQUENCE [LARGE SCALE GENOMIC DNA]</scope>
</reference>
<proteinExistence type="predicted"/>
<sequence length="513" mass="57860">MQKFIVILLLILLAIPAVKALFIPGGFTSHDLTHHVIRQISMDKLLSEGQFPPRWSGELNNGYGYPVFLFNYPLPAMFGEVFHKSGLGYVDSVKAVLLSSMLISVIGMYIFLYALLRSKLAAFLGAMFYLYAPLRFLNVYVSAAVGGALALGIVPFVFWAILRGKTVLGSVFLAALILSHNVTALIFAPLIILFARKNLKIILLGLGLSAWFWMPAVLEKQYTRFDEVFGNFYQDQFPSLQQLIRSPWGYGLSHPALPEPGDMSYQIGLVHIGVILVLLSRIKSDRLVVFVLAVFALSIFLMLKISLPLWENLPFLSMVQFPLRFQAISIFAASIAAGLLIKYLPFKKILFFSLLFLVIYANRNHWHINQVFDPGEDYYLNLKTTSTTYGEHLPKWGKIYDSPSPGKLEFVSGGSQIRMLEDKSHRVMAEIESTSAATLRFNQIYFPGWELKVDNKSYSFEQFDIDAGKHIILAEFKNTLVRNLADGISLATVIVFLYAGYNKRFDKWQKSVA</sequence>
<name>A0A0G0MW34_9BACT</name>
<evidence type="ECO:0000313" key="2">
    <source>
        <dbReference type="EMBL" id="KKQ77909.1"/>
    </source>
</evidence>
<keyword evidence="1" id="KW-1133">Transmembrane helix</keyword>
<feature type="transmembrane region" description="Helical" evidence="1">
    <location>
        <begin position="325"/>
        <end position="344"/>
    </location>
</feature>
<evidence type="ECO:0008006" key="4">
    <source>
        <dbReference type="Google" id="ProtNLM"/>
    </source>
</evidence>
<feature type="transmembrane region" description="Helical" evidence="1">
    <location>
        <begin position="201"/>
        <end position="218"/>
    </location>
</feature>
<feature type="transmembrane region" description="Helical" evidence="1">
    <location>
        <begin position="95"/>
        <end position="116"/>
    </location>
</feature>
<keyword evidence="1" id="KW-0472">Membrane</keyword>
<keyword evidence="1" id="KW-0812">Transmembrane</keyword>
<feature type="transmembrane region" description="Helical" evidence="1">
    <location>
        <begin position="137"/>
        <end position="161"/>
    </location>
</feature>
<dbReference type="Proteomes" id="UP000034324">
    <property type="component" value="Unassembled WGS sequence"/>
</dbReference>
<feature type="transmembrane region" description="Helical" evidence="1">
    <location>
        <begin position="287"/>
        <end position="305"/>
    </location>
</feature>
<feature type="transmembrane region" description="Helical" evidence="1">
    <location>
        <begin position="484"/>
        <end position="501"/>
    </location>
</feature>
<organism evidence="2 3">
    <name type="scientific">Candidatus Daviesbacteria bacterium GW2011_GWF2_38_6</name>
    <dbReference type="NCBI Taxonomy" id="1618432"/>
    <lineage>
        <taxon>Bacteria</taxon>
        <taxon>Candidatus Daviesiibacteriota</taxon>
    </lineage>
</organism>
<dbReference type="AlphaFoldDB" id="A0A0G0MW34"/>
<accession>A0A0G0MW34</accession>
<gene>
    <name evidence="2" type="ORF">US99_C0032G0010</name>
</gene>